<proteinExistence type="inferred from homology"/>
<evidence type="ECO:0000256" key="2">
    <source>
        <dbReference type="ARBA" id="ARBA00012544"/>
    </source>
</evidence>
<gene>
    <name evidence="8" type="primary">Necator_chrIV.g16147</name>
    <name evidence="8" type="ORF">RB195_002851</name>
</gene>
<dbReference type="EC" id="2.4.1.17" evidence="2"/>
<dbReference type="Pfam" id="PF00201">
    <property type="entry name" value="UDPGT"/>
    <property type="match status" value="1"/>
</dbReference>
<feature type="signal peptide" evidence="7">
    <location>
        <begin position="1"/>
        <end position="20"/>
    </location>
</feature>
<evidence type="ECO:0000256" key="5">
    <source>
        <dbReference type="ARBA" id="ARBA00022729"/>
    </source>
</evidence>
<sequence length="526" mass="59630">MAVFLHLISIFLVLLQNSFGHKLVLFVPCIANSQVIFNSRVAETLANAGHDVTMVMITPLDGFDFKRVKIKKEIRVHYVNASFGLTTKELERKQEKFIFEDLSLLDRSHLESVALMRTVFLTSCRKMLENKTFLDWLAAEKFDLAFGYAMNFCPVGIIHHAKIPTWIWLNSAPLIDAMANYMGVPIIPSYIPPIMMDSTDEMDFLERTKSLIGHLMTIPTWKWMLNDPETAMFRELIDPNFPNLIDLAKQCPLVMVNSNDLYDIPRPTLAKIVNIGGVGIQAQDVKPLSTEFQRIVDDAEGIVVFSFGSVAPSDRMPMSWKMAFIDAFKRFPKYHFFWRYVGADLKDKLPSNVHTFKWLPQSDLVQNPKIAAIITHGGYNSLQEAMLAGVPLITVPLFGDQPRNARLAEKHGFAVNIRKSDVNADTIAEALNKIITDRSYSENIKRLSQMGKKQPVNASHLVVSWAEFVAEFKTLENLVPAGTKLNFFQYYSLDFRSPSLDVARQGYPLLCGDPWFNKATVPSLRT</sequence>
<evidence type="ECO:0000256" key="6">
    <source>
        <dbReference type="ARBA" id="ARBA00047475"/>
    </source>
</evidence>
<feature type="chain" id="PRO_5045084449" description="glucuronosyltransferase" evidence="7">
    <location>
        <begin position="21"/>
        <end position="526"/>
    </location>
</feature>
<evidence type="ECO:0000256" key="4">
    <source>
        <dbReference type="ARBA" id="ARBA00022679"/>
    </source>
</evidence>
<dbReference type="Gene3D" id="3.40.50.2000">
    <property type="entry name" value="Glycogen Phosphorylase B"/>
    <property type="match status" value="1"/>
</dbReference>
<keyword evidence="9" id="KW-1185">Reference proteome</keyword>
<accession>A0ABR1DMB2</accession>
<keyword evidence="5 7" id="KW-0732">Signal</keyword>
<comment type="caution">
    <text evidence="8">The sequence shown here is derived from an EMBL/GenBank/DDBJ whole genome shotgun (WGS) entry which is preliminary data.</text>
</comment>
<dbReference type="PANTHER" id="PTHR48043:SF145">
    <property type="entry name" value="FI06409P-RELATED"/>
    <property type="match status" value="1"/>
</dbReference>
<dbReference type="CDD" id="cd03784">
    <property type="entry name" value="GT1_Gtf-like"/>
    <property type="match status" value="1"/>
</dbReference>
<dbReference type="InterPro" id="IPR050271">
    <property type="entry name" value="UDP-glycosyltransferase"/>
</dbReference>
<name>A0ABR1DMB2_NECAM</name>
<dbReference type="SUPFAM" id="SSF53756">
    <property type="entry name" value="UDP-Glycosyltransferase/glycogen phosphorylase"/>
    <property type="match status" value="1"/>
</dbReference>
<evidence type="ECO:0000313" key="8">
    <source>
        <dbReference type="EMBL" id="KAK6751125.1"/>
    </source>
</evidence>
<reference evidence="8 9" key="1">
    <citation type="submission" date="2023-08" db="EMBL/GenBank/DDBJ databases">
        <title>A Necator americanus chromosomal reference genome.</title>
        <authorList>
            <person name="Ilik V."/>
            <person name="Petrzelkova K.J."/>
            <person name="Pardy F."/>
            <person name="Fuh T."/>
            <person name="Niatou-Singa F.S."/>
            <person name="Gouil Q."/>
            <person name="Baker L."/>
            <person name="Ritchie M.E."/>
            <person name="Jex A.R."/>
            <person name="Gazzola D."/>
            <person name="Li H."/>
            <person name="Toshio Fujiwara R."/>
            <person name="Zhan B."/>
            <person name="Aroian R.V."/>
            <person name="Pafco B."/>
            <person name="Schwarz E.M."/>
        </authorList>
    </citation>
    <scope>NUCLEOTIDE SEQUENCE [LARGE SCALE GENOMIC DNA]</scope>
    <source>
        <strain evidence="8 9">Aroian</strain>
        <tissue evidence="8">Whole animal</tissue>
    </source>
</reference>
<organism evidence="8 9">
    <name type="scientific">Necator americanus</name>
    <name type="common">Human hookworm</name>
    <dbReference type="NCBI Taxonomy" id="51031"/>
    <lineage>
        <taxon>Eukaryota</taxon>
        <taxon>Metazoa</taxon>
        <taxon>Ecdysozoa</taxon>
        <taxon>Nematoda</taxon>
        <taxon>Chromadorea</taxon>
        <taxon>Rhabditida</taxon>
        <taxon>Rhabditina</taxon>
        <taxon>Rhabditomorpha</taxon>
        <taxon>Strongyloidea</taxon>
        <taxon>Ancylostomatidae</taxon>
        <taxon>Bunostominae</taxon>
        <taxon>Necator</taxon>
    </lineage>
</organism>
<comment type="similarity">
    <text evidence="1">Belongs to the UDP-glycosyltransferase family.</text>
</comment>
<evidence type="ECO:0000256" key="1">
    <source>
        <dbReference type="ARBA" id="ARBA00009995"/>
    </source>
</evidence>
<keyword evidence="4" id="KW-0808">Transferase</keyword>
<evidence type="ECO:0000256" key="7">
    <source>
        <dbReference type="SAM" id="SignalP"/>
    </source>
</evidence>
<dbReference type="Proteomes" id="UP001303046">
    <property type="component" value="Unassembled WGS sequence"/>
</dbReference>
<dbReference type="PANTHER" id="PTHR48043">
    <property type="entry name" value="EG:EG0003.4 PROTEIN-RELATED"/>
    <property type="match status" value="1"/>
</dbReference>
<dbReference type="InterPro" id="IPR002213">
    <property type="entry name" value="UDP_glucos_trans"/>
</dbReference>
<keyword evidence="3" id="KW-0328">Glycosyltransferase</keyword>
<evidence type="ECO:0000256" key="3">
    <source>
        <dbReference type="ARBA" id="ARBA00022676"/>
    </source>
</evidence>
<comment type="catalytic activity">
    <reaction evidence="6">
        <text>glucuronate acceptor + UDP-alpha-D-glucuronate = acceptor beta-D-glucuronoside + UDP + H(+)</text>
        <dbReference type="Rhea" id="RHEA:21032"/>
        <dbReference type="ChEBI" id="CHEBI:15378"/>
        <dbReference type="ChEBI" id="CHEBI:58052"/>
        <dbReference type="ChEBI" id="CHEBI:58223"/>
        <dbReference type="ChEBI" id="CHEBI:132367"/>
        <dbReference type="ChEBI" id="CHEBI:132368"/>
        <dbReference type="EC" id="2.4.1.17"/>
    </reaction>
</comment>
<protein>
    <recommendedName>
        <fullName evidence="2">glucuronosyltransferase</fullName>
        <ecNumber evidence="2">2.4.1.17</ecNumber>
    </recommendedName>
</protein>
<evidence type="ECO:0000313" key="9">
    <source>
        <dbReference type="Proteomes" id="UP001303046"/>
    </source>
</evidence>
<dbReference type="EMBL" id="JAVFWL010000004">
    <property type="protein sequence ID" value="KAK6751125.1"/>
    <property type="molecule type" value="Genomic_DNA"/>
</dbReference>